<dbReference type="OrthoDB" id="1726170at2759"/>
<dbReference type="AlphaFoldDB" id="A0A9E7GE19"/>
<organism evidence="1 2">
    <name type="scientific">Musa troglodytarum</name>
    <name type="common">fe'i banana</name>
    <dbReference type="NCBI Taxonomy" id="320322"/>
    <lineage>
        <taxon>Eukaryota</taxon>
        <taxon>Viridiplantae</taxon>
        <taxon>Streptophyta</taxon>
        <taxon>Embryophyta</taxon>
        <taxon>Tracheophyta</taxon>
        <taxon>Spermatophyta</taxon>
        <taxon>Magnoliopsida</taxon>
        <taxon>Liliopsida</taxon>
        <taxon>Zingiberales</taxon>
        <taxon>Musaceae</taxon>
        <taxon>Musa</taxon>
    </lineage>
</organism>
<sequence>MSPLHHHALARFLPSSPLLLLFLFLFLFLFLTSYLDFSYLSSSSSAAMAVARPVRDPALQRPPEPRTDLAAAFARWDEEVGCDRFRDKHRNWTADPSAIQDAEAGDCSTLGASHISVLVKGWTWIPDEMDNLYSCRCGMTCLWTKSAALANKPDAVFFEWKTPPKTRRKGEPLRVYMDLEASRRPTGLENIFVGFHAKDNVQCTYAGSMFRKFRNYYVSSKKRNVSHHFQLRCQSFDAHPLTFMMNLLRMFLFTGLPQSATNTELSLQKSSLLISRITPSEAA</sequence>
<accession>A0A9E7GE19</accession>
<keyword evidence="2" id="KW-1185">Reference proteome</keyword>
<evidence type="ECO:0000313" key="2">
    <source>
        <dbReference type="Proteomes" id="UP001055439"/>
    </source>
</evidence>
<gene>
    <name evidence="1" type="ORF">MUK42_37782</name>
</gene>
<dbReference type="EMBL" id="CP097508">
    <property type="protein sequence ID" value="URE13966.1"/>
    <property type="molecule type" value="Genomic_DNA"/>
</dbReference>
<dbReference type="SUPFAM" id="SSF53756">
    <property type="entry name" value="UDP-Glycosyltransferase/glycogen phosphorylase"/>
    <property type="match status" value="1"/>
</dbReference>
<protein>
    <submittedName>
        <fullName evidence="1">Glycosyltransferase family 10 (Fucosyltransferase)</fullName>
    </submittedName>
</protein>
<evidence type="ECO:0000313" key="1">
    <source>
        <dbReference type="EMBL" id="URE13966.1"/>
    </source>
</evidence>
<dbReference type="Proteomes" id="UP001055439">
    <property type="component" value="Chromosome 6"/>
</dbReference>
<proteinExistence type="predicted"/>
<reference evidence="1" key="1">
    <citation type="submission" date="2022-05" db="EMBL/GenBank/DDBJ databases">
        <title>The Musa troglodytarum L. genome provides insights into the mechanism of non-climacteric behaviour and enrichment of carotenoids.</title>
        <authorList>
            <person name="Wang J."/>
        </authorList>
    </citation>
    <scope>NUCLEOTIDE SEQUENCE</scope>
    <source>
        <tissue evidence="1">Leaf</tissue>
    </source>
</reference>
<name>A0A9E7GE19_9LILI</name>